<dbReference type="SUPFAM" id="SSF55048">
    <property type="entry name" value="Probable ACP-binding domain of malonyl-CoA ACP transacylase"/>
    <property type="match status" value="2"/>
</dbReference>
<dbReference type="Pfam" id="PF16197">
    <property type="entry name" value="KAsynt_C_assoc"/>
    <property type="match status" value="1"/>
</dbReference>
<dbReference type="InterPro" id="IPR020806">
    <property type="entry name" value="PKS_PP-bd"/>
</dbReference>
<evidence type="ECO:0000259" key="11">
    <source>
        <dbReference type="PROSITE" id="PS50075"/>
    </source>
</evidence>
<dbReference type="InterPro" id="IPR014030">
    <property type="entry name" value="Ketoacyl_synth_N"/>
</dbReference>
<feature type="region of interest" description="Disordered" evidence="10">
    <location>
        <begin position="1237"/>
        <end position="1301"/>
    </location>
</feature>
<dbReference type="PANTHER" id="PTHR43775:SF51">
    <property type="entry name" value="INACTIVE PHENOLPHTHIOCEROL SYNTHESIS POLYKETIDE SYNTHASE TYPE I PKS1-RELATED"/>
    <property type="match status" value="1"/>
</dbReference>
<dbReference type="PROSITE" id="PS00012">
    <property type="entry name" value="PHOSPHOPANTETHEINE"/>
    <property type="match status" value="2"/>
</dbReference>
<evidence type="ECO:0000259" key="12">
    <source>
        <dbReference type="PROSITE" id="PS52004"/>
    </source>
</evidence>
<name>A0ABW1BJE8_9ACTN</name>
<gene>
    <name evidence="14" type="ORF">ACFQGO_35990</name>
</gene>
<dbReference type="InterPro" id="IPR013968">
    <property type="entry name" value="PKS_KR"/>
</dbReference>
<dbReference type="CDD" id="cd08952">
    <property type="entry name" value="KR_1_SDR_x"/>
    <property type="match status" value="1"/>
</dbReference>
<keyword evidence="4" id="KW-0808">Transferase</keyword>
<dbReference type="InterPro" id="IPR014031">
    <property type="entry name" value="Ketoacyl_synth_C"/>
</dbReference>
<evidence type="ECO:0000313" key="14">
    <source>
        <dbReference type="EMBL" id="MFC5812849.1"/>
    </source>
</evidence>
<dbReference type="InterPro" id="IPR001031">
    <property type="entry name" value="Thioesterase"/>
</dbReference>
<dbReference type="Pfam" id="PF02801">
    <property type="entry name" value="Ketoacyl-synt_C"/>
    <property type="match status" value="1"/>
</dbReference>
<evidence type="ECO:0000256" key="8">
    <source>
        <dbReference type="ARBA" id="ARBA00023315"/>
    </source>
</evidence>
<feature type="compositionally biased region" description="Pro residues" evidence="10">
    <location>
        <begin position="1282"/>
        <end position="1291"/>
    </location>
</feature>
<dbReference type="InterPro" id="IPR016039">
    <property type="entry name" value="Thiolase-like"/>
</dbReference>
<protein>
    <submittedName>
        <fullName evidence="14">SDR family NAD(P)-dependent oxidoreductase</fullName>
    </submittedName>
</protein>
<dbReference type="Pfam" id="PF00109">
    <property type="entry name" value="ketoacyl-synt"/>
    <property type="match status" value="1"/>
</dbReference>
<keyword evidence="3" id="KW-0597">Phosphoprotein</keyword>
<dbReference type="InterPro" id="IPR042104">
    <property type="entry name" value="PKS_dehydratase_sf"/>
</dbReference>
<dbReference type="InterPro" id="IPR036291">
    <property type="entry name" value="NAD(P)-bd_dom_sf"/>
</dbReference>
<dbReference type="InterPro" id="IPR016035">
    <property type="entry name" value="Acyl_Trfase/lysoPLipase"/>
</dbReference>
<dbReference type="InterPro" id="IPR020841">
    <property type="entry name" value="PKS_Beta-ketoAc_synthase_dom"/>
</dbReference>
<comment type="caution">
    <text evidence="14">The sequence shown here is derived from an EMBL/GenBank/DDBJ whole genome shotgun (WGS) entry which is preliminary data.</text>
</comment>
<evidence type="ECO:0000256" key="1">
    <source>
        <dbReference type="ARBA" id="ARBA00004792"/>
    </source>
</evidence>
<dbReference type="PROSITE" id="PS50075">
    <property type="entry name" value="CARRIER"/>
    <property type="match status" value="2"/>
</dbReference>
<dbReference type="InterPro" id="IPR020807">
    <property type="entry name" value="PKS_DH"/>
</dbReference>
<dbReference type="SMART" id="SM00827">
    <property type="entry name" value="PKS_AT"/>
    <property type="match status" value="2"/>
</dbReference>
<evidence type="ECO:0000256" key="7">
    <source>
        <dbReference type="ARBA" id="ARBA00023268"/>
    </source>
</evidence>
<organism evidence="14 15">
    <name type="scientific">Streptomyces heilongjiangensis</name>
    <dbReference type="NCBI Taxonomy" id="945052"/>
    <lineage>
        <taxon>Bacteria</taxon>
        <taxon>Bacillati</taxon>
        <taxon>Actinomycetota</taxon>
        <taxon>Actinomycetes</taxon>
        <taxon>Kitasatosporales</taxon>
        <taxon>Streptomycetaceae</taxon>
        <taxon>Streptomyces</taxon>
    </lineage>
</organism>
<dbReference type="InterPro" id="IPR020802">
    <property type="entry name" value="TesA-like"/>
</dbReference>
<dbReference type="Gene3D" id="3.40.50.11460">
    <property type="match status" value="1"/>
</dbReference>
<feature type="region of interest" description="Disordered" evidence="10">
    <location>
        <begin position="2247"/>
        <end position="2296"/>
    </location>
</feature>
<accession>A0ABW1BJE8</accession>
<dbReference type="InterPro" id="IPR016036">
    <property type="entry name" value="Malonyl_transacylase_ACP-bd"/>
</dbReference>
<dbReference type="InterPro" id="IPR055123">
    <property type="entry name" value="SpnB-like_Rossmann"/>
</dbReference>
<feature type="domain" description="Ketosynthase family 3 (KS3)" evidence="12">
    <location>
        <begin position="812"/>
        <end position="1235"/>
    </location>
</feature>
<dbReference type="PROSITE" id="PS52019">
    <property type="entry name" value="PKS_MFAS_DH"/>
    <property type="match status" value="1"/>
</dbReference>
<feature type="non-terminal residue" evidence="14">
    <location>
        <position position="1"/>
    </location>
</feature>
<feature type="domain" description="Carrier" evidence="11">
    <location>
        <begin position="718"/>
        <end position="793"/>
    </location>
</feature>
<dbReference type="InterPro" id="IPR054514">
    <property type="entry name" value="RhiE-like_linker"/>
</dbReference>
<feature type="region of interest" description="N-terminal hotdog fold" evidence="9">
    <location>
        <begin position="1771"/>
        <end position="1895"/>
    </location>
</feature>
<dbReference type="Proteomes" id="UP001596112">
    <property type="component" value="Unassembled WGS sequence"/>
</dbReference>
<dbReference type="InterPro" id="IPR049552">
    <property type="entry name" value="PKS_DH_N"/>
</dbReference>
<dbReference type="InterPro" id="IPR049551">
    <property type="entry name" value="PKS_DH_C"/>
</dbReference>
<feature type="domain" description="PKS/mFAS DH" evidence="13">
    <location>
        <begin position="1771"/>
        <end position="2067"/>
    </location>
</feature>
<dbReference type="SMART" id="SM00824">
    <property type="entry name" value="PKS_TE"/>
    <property type="match status" value="1"/>
</dbReference>
<keyword evidence="2" id="KW-0596">Phosphopantetheine</keyword>
<keyword evidence="6" id="KW-0045">Antibiotic biosynthesis</keyword>
<dbReference type="Gene3D" id="1.10.1200.10">
    <property type="entry name" value="ACP-like"/>
    <property type="match status" value="2"/>
</dbReference>
<dbReference type="RefSeq" id="WP_380969654.1">
    <property type="nucleotide sequence ID" value="NZ_JBHSNZ010000044.1"/>
</dbReference>
<reference evidence="15" key="1">
    <citation type="journal article" date="2019" name="Int. J. Syst. Evol. Microbiol.">
        <title>The Global Catalogue of Microorganisms (GCM) 10K type strain sequencing project: providing services to taxonomists for standard genome sequencing and annotation.</title>
        <authorList>
            <consortium name="The Broad Institute Genomics Platform"/>
            <consortium name="The Broad Institute Genome Sequencing Center for Infectious Disease"/>
            <person name="Wu L."/>
            <person name="Ma J."/>
        </authorList>
    </citation>
    <scope>NUCLEOTIDE SEQUENCE [LARGE SCALE GENOMIC DNA]</scope>
    <source>
        <strain evidence="15">JCM 9918</strain>
    </source>
</reference>
<dbReference type="InterPro" id="IPR001227">
    <property type="entry name" value="Ac_transferase_dom_sf"/>
</dbReference>
<dbReference type="PROSITE" id="PS52004">
    <property type="entry name" value="KS3_2"/>
    <property type="match status" value="1"/>
</dbReference>
<dbReference type="SMART" id="SM01294">
    <property type="entry name" value="PKS_PP_betabranch"/>
    <property type="match status" value="1"/>
</dbReference>
<dbReference type="InterPro" id="IPR036736">
    <property type="entry name" value="ACP-like_sf"/>
</dbReference>
<feature type="region of interest" description="C-terminal hotdog fold" evidence="9">
    <location>
        <begin position="1908"/>
        <end position="2067"/>
    </location>
</feature>
<dbReference type="InterPro" id="IPR057326">
    <property type="entry name" value="KR_dom"/>
</dbReference>
<dbReference type="Pfam" id="PF08659">
    <property type="entry name" value="KR"/>
    <property type="match status" value="2"/>
</dbReference>
<sequence length="2964" mass="307739">ALSGRGGMASVQLPADEVRTLAPLTDGRVEVAAVNGPSSVVVAGTPEGLDEVIAEAEARGARARRIAVDYASHSAHVEDIREELAQLLAPVAPVSSKVAFHSCVTGGRFDTAGLDGGYWFRNLRQPVRFEETTRALLEQGHGLFVEMSPHAVLTGAVQETAEAAEREVAVTGTLRRDDGGLERLLLSLAEAYVHGAPVDWRTCFAGTGARTVDLPTYAFQHRRYWTETPAATGVSTGRAVDGWRYRVAWRRITPTAAAPLAGRWLLVAPGGDGGEVTEALRTAGAEVEVSGVPVAAGGDGAYRGVVSLLDSAADALSLTRELDAAGVRAPLWWLTRGGAAVATSDDVRGTAAQLWGLGQVLGLEHPDWWGGLVDLPRAWSESTAEVLAALLAGSAGPEDQLAIRGSAVYARRLVRAPLTDRGPARPWKPRGTVLITGGTGGIAAHLARRLAAEGAEHLLLLSRRGPQAPGTGALAEELRALGAEVTFAACDVADRDALTAVLADIPEETPLTAVLHTASSTSYGPLLDVGDREFTDGTAAKVEGARHLDALTAELDLDAFVLFSSGAAVWGSAGNGTYAAANAYLDGLAYERRARGLPATSVAWGGWADGGMLTGFPALADQLERMGVRPMRPDSALDVLWEAVEQSETTLTVSDMDWERFAPVYALARRRPLIEEIPEAARALTGDRPGDGHADGDGTAAGQLRGTLAALSEPEQRAALLELVRSRAAAVLGHTDATEVAAHRPFKDLGFDSLTATELRNRLNTATGLRLPATLVFDHPTPTALAGRLRDELLGGTEAAGTTPAVRRTTDDDPLAVVGMACRYPGGVRGPEDLWTLVTEGRDEMGDFPTDRGWEALSLYDPGRDTTLAGQGAFLHDAGDFDAEFFGISPREALSMDPQQRLLLETSWEAIERTGIDPLSLRGSRTGVFVGGTPQEYGALLMNSASLAGGYALTSSSGSVMSGRVSYVLGLEGPAVTVDTACSSSLVALHLAGQALRAGECDLALAGGVTVMATPGAFAEFANQGGLAADGRCKAFADAADGTGWGEGVGIVVLERLSDARRNGHHVLGLVRGSAVNQDGASNGLTAPNGPSQQRVIRAALDGAGLDPRDVDAVEAHGTGTRLGDPIEAQALLATYGRDRDTERPLWLGSVKSNIGHTQYAAGVAGVIKTIMALRAGTLPRTLHVDEPTRQVDWSAGTVRLLTDNRPWPDTGRPRRAAVSSFGISGTNAHLILEQAPETAPGGTSGDTPADQPPVPADATTTGPPHETPAPGQPDPTATPAQPTPAGPPEPSAVTGPATAEPRPAAVVPWLVSGHTEAALRAQAARLLTHLGARTEATPLDVACSLATTRGALTHRAAVVADTPPALLAGLRAIADGDPTAPDVVRGTARETPLAVVFPGQGSQRPQMGRDLYERHPVFAAAFDEVCAALDPLLDRPLRDVVFADDPDRRADLDRTACTQPALFAVETALYRLLESWGVRPDVLMGHSVGELVAAHVAGLWSLPDACRVVAARSRLMQALPAGGSMLAVEADETTVVAVLAAHRDRRIGIAAVNGPSSVVVSGPENAVLDVAAEFVGRGHRTRMLTVSHAFHSPLMEPMLADFAATLADVEFHEPVLPLISNLTGAPAVAGDLRAPGYWVRHVRNTVRFADGVRTLLDRGVRTFLEAGPGGALTAMTAATAAEHTDDAVTCLATLRDADRGEADALVAALARLAVHGTPVDWRAYYAGSGARTVPLPTYAFQHQRFWLRVLGAGASGGRDASSVGLTTTGHPLLGAVTELPGTGGLLLTGRLDRADQPWLAEHTLGGVPVLPGTALVDLALHAGGHLGCDTLDELVIHTPLALPERGGVALHLTVDDADDDGRRPFALHARPETTADDRWTRHASGVLAPAPAGAPPAGSTVWPPPGARPVPLDDFYATTAAAGLDYGPVFQGLTELWQADGALHAHVALPDAAEQGADDGNIGEGSTDGGSTDGFTVHPALLDAALQPLALGVLGADRPDGTAVPAGLPFVWSGLRAHATGASALRVRLAPTADGAVTVRATTPDGLPVLDIDALTLRAPSTVPAAPATTPRAEPLYRLDWPKATPAAEPPSATGSWGLLGLDPRELRPRLAAAIGRDVVPYLDRDALTDTIDTGGPAPTAVLLFCDPPGRDDAAADAHAATRHLLDTLRPWLDDQRLTGTRLVLVTHGAVTAAPDDPGPLPAAAAVWGLARAAQTEHPERLVLVDLDDDTASLAALPRALATGEPQLALRHGVPHTPRLTPLPPPEPPAARRTPPATADAPAAGGSPAAEQETALPAASPSGVLFGPGGTVLVTGATGALGALVARHLVTRHGVRHLLLAGRRGPAAPGADELTAELAAAGARITWAACDVADRDALTGLLAGVPAAHPLTAVVHLAGVVDDGLLGDLTAERLTAVLRPKADAAWHLHELTRDLDLTAFVLFSSAAGVLGSPGQANYAAANAFLDALAQHRRALGLPALSLAWGPWQGVGGMADALTADGRPRPAAGGVRPFTAGSGLAALDRALAAPDDAVLVPLGLSPGTTSFPADRVPAVLRSLVRASVPRRTVTHRTDRADASALAALAPADRRTALLELVCAQAARVLGHSGTDGLTADRAFGELGFDSLTSVELRNRLATATGLRLQPTLVFDHPTPGDLAAALDRQFTAPVDAPARAAAPADPTTAVAQAVESLYRHAVTVGRYDQAGKVLMNSAGLRPSFPSADAVGKAPALVKLGDGGRHPALVGLPSTSVWASDQEFVALARPLRGLRDTHSLMMPGFVSDELVAGSVEAAVDHAARTIARTLDGAPFALAGRSSGGSLAYAVATRLEELGSPALGVVMLDTYVAGTPQTDYIVHAMESRSLEREAEFGRMTGLRLTAMASYFSLFETWRPRPISTPALLVRASEPIAVDADALRERPEQWQSTWPVPLDVIDVPGDHHSMIEEHGETTARTVHDWLTGHGA</sequence>
<dbReference type="SUPFAM" id="SSF53901">
    <property type="entry name" value="Thiolase-like"/>
    <property type="match status" value="1"/>
</dbReference>
<comment type="pathway">
    <text evidence="1">Antibiotic biosynthesis.</text>
</comment>
<evidence type="ECO:0000256" key="2">
    <source>
        <dbReference type="ARBA" id="ARBA00022450"/>
    </source>
</evidence>
<keyword evidence="15" id="KW-1185">Reference proteome</keyword>
<dbReference type="InterPro" id="IPR009081">
    <property type="entry name" value="PP-bd_ACP"/>
</dbReference>
<dbReference type="SUPFAM" id="SSF51735">
    <property type="entry name" value="NAD(P)-binding Rossmann-fold domains"/>
    <property type="match status" value="4"/>
</dbReference>
<evidence type="ECO:0000256" key="5">
    <source>
        <dbReference type="ARBA" id="ARBA00022737"/>
    </source>
</evidence>
<evidence type="ECO:0000256" key="3">
    <source>
        <dbReference type="ARBA" id="ARBA00022553"/>
    </source>
</evidence>
<dbReference type="Pfam" id="PF00698">
    <property type="entry name" value="Acyl_transf_1"/>
    <property type="match status" value="2"/>
</dbReference>
<dbReference type="CDD" id="cd08956">
    <property type="entry name" value="KR_3_FAS_SDR_x"/>
    <property type="match status" value="1"/>
</dbReference>
<evidence type="ECO:0000313" key="15">
    <source>
        <dbReference type="Proteomes" id="UP001596112"/>
    </source>
</evidence>
<dbReference type="SMART" id="SM00825">
    <property type="entry name" value="PKS_KS"/>
    <property type="match status" value="1"/>
</dbReference>
<evidence type="ECO:0000256" key="6">
    <source>
        <dbReference type="ARBA" id="ARBA00023194"/>
    </source>
</evidence>
<dbReference type="Pfam" id="PF22336">
    <property type="entry name" value="RhiE-like_linker"/>
    <property type="match status" value="1"/>
</dbReference>
<feature type="compositionally biased region" description="Low complexity" evidence="10">
    <location>
        <begin position="2272"/>
        <end position="2291"/>
    </location>
</feature>
<evidence type="ECO:0000259" key="13">
    <source>
        <dbReference type="PROSITE" id="PS52019"/>
    </source>
</evidence>
<dbReference type="Pfam" id="PF14765">
    <property type="entry name" value="PS-DH"/>
    <property type="match status" value="1"/>
</dbReference>
<feature type="active site" description="Proton donor; for dehydratase activity" evidence="9">
    <location>
        <position position="1984"/>
    </location>
</feature>
<dbReference type="Pfam" id="PF21089">
    <property type="entry name" value="PKS_DH_N"/>
    <property type="match status" value="1"/>
</dbReference>
<dbReference type="Gene3D" id="3.40.50.720">
    <property type="entry name" value="NAD(P)-binding Rossmann-like Domain"/>
    <property type="match status" value="2"/>
</dbReference>
<dbReference type="SMART" id="SM00822">
    <property type="entry name" value="PKS_KR"/>
    <property type="match status" value="2"/>
</dbReference>
<feature type="domain" description="Carrier" evidence="11">
    <location>
        <begin position="2591"/>
        <end position="2666"/>
    </location>
</feature>
<keyword evidence="5" id="KW-0677">Repeat</keyword>
<evidence type="ECO:0000256" key="10">
    <source>
        <dbReference type="SAM" id="MobiDB-lite"/>
    </source>
</evidence>
<dbReference type="Gene3D" id="3.40.366.10">
    <property type="entry name" value="Malonyl-Coenzyme A Acyl Carrier Protein, domain 2"/>
    <property type="match status" value="2"/>
</dbReference>
<dbReference type="Gene3D" id="3.40.50.1820">
    <property type="entry name" value="alpha/beta hydrolase"/>
    <property type="match status" value="1"/>
</dbReference>
<feature type="active site" description="Proton acceptor; for dehydratase activity" evidence="9">
    <location>
        <position position="1803"/>
    </location>
</feature>
<dbReference type="InterPro" id="IPR029058">
    <property type="entry name" value="AB_hydrolase_fold"/>
</dbReference>
<dbReference type="Gene3D" id="3.30.70.3290">
    <property type="match status" value="1"/>
</dbReference>
<dbReference type="InterPro" id="IPR032821">
    <property type="entry name" value="PKS_assoc"/>
</dbReference>
<evidence type="ECO:0000256" key="4">
    <source>
        <dbReference type="ARBA" id="ARBA00022679"/>
    </source>
</evidence>
<dbReference type="PROSITE" id="PS00606">
    <property type="entry name" value="KS3_1"/>
    <property type="match status" value="1"/>
</dbReference>
<dbReference type="Pfam" id="PF22953">
    <property type="entry name" value="SpnB_Rossmann"/>
    <property type="match status" value="1"/>
</dbReference>
<dbReference type="SMART" id="SM00823">
    <property type="entry name" value="PKS_PP"/>
    <property type="match status" value="2"/>
</dbReference>
<proteinExistence type="predicted"/>
<dbReference type="InterPro" id="IPR049900">
    <property type="entry name" value="PKS_mFAS_DH"/>
</dbReference>
<dbReference type="SMART" id="SM00826">
    <property type="entry name" value="PKS_DH"/>
    <property type="match status" value="1"/>
</dbReference>
<dbReference type="Pfam" id="PF00975">
    <property type="entry name" value="Thioesterase"/>
    <property type="match status" value="1"/>
</dbReference>
<dbReference type="InterPro" id="IPR018201">
    <property type="entry name" value="Ketoacyl_synth_AS"/>
</dbReference>
<evidence type="ECO:0000256" key="9">
    <source>
        <dbReference type="PROSITE-ProRule" id="PRU01363"/>
    </source>
</evidence>
<dbReference type="InterPro" id="IPR014043">
    <property type="entry name" value="Acyl_transferase_dom"/>
</dbReference>
<dbReference type="Gene3D" id="3.10.129.110">
    <property type="entry name" value="Polyketide synthase dehydratase"/>
    <property type="match status" value="1"/>
</dbReference>
<keyword evidence="8" id="KW-0012">Acyltransferase</keyword>
<dbReference type="Gene3D" id="3.40.47.10">
    <property type="match status" value="1"/>
</dbReference>
<dbReference type="PANTHER" id="PTHR43775">
    <property type="entry name" value="FATTY ACID SYNTHASE"/>
    <property type="match status" value="1"/>
</dbReference>
<dbReference type="InterPro" id="IPR050091">
    <property type="entry name" value="PKS_NRPS_Biosynth_Enz"/>
</dbReference>
<dbReference type="EMBL" id="JBHSNZ010000044">
    <property type="protein sequence ID" value="MFC5812849.1"/>
    <property type="molecule type" value="Genomic_DNA"/>
</dbReference>
<keyword evidence="7" id="KW-0511">Multifunctional enzyme</keyword>
<dbReference type="Pfam" id="PF00550">
    <property type="entry name" value="PP-binding"/>
    <property type="match status" value="2"/>
</dbReference>
<dbReference type="CDD" id="cd00833">
    <property type="entry name" value="PKS"/>
    <property type="match status" value="1"/>
</dbReference>
<dbReference type="InterPro" id="IPR006162">
    <property type="entry name" value="Ppantetheine_attach_site"/>
</dbReference>
<dbReference type="SUPFAM" id="SSF47336">
    <property type="entry name" value="ACP-like"/>
    <property type="match status" value="2"/>
</dbReference>
<dbReference type="SUPFAM" id="SSF52151">
    <property type="entry name" value="FabD/lysophospholipase-like"/>
    <property type="match status" value="2"/>
</dbReference>
<dbReference type="SUPFAM" id="SSF53474">
    <property type="entry name" value="alpha/beta-Hydrolases"/>
    <property type="match status" value="1"/>
</dbReference>